<sequence>MAMYDEGVKSMHSVYEVVRLWLNKLKEDNFDYGNTNYAHVIVGEFNACKVDLHRPDLRSLILFCLNPLLSFPEMMDSIKSDRLISWSLKWIV</sequence>
<dbReference type="EMBL" id="JYDT01000018">
    <property type="protein sequence ID" value="KRY90788.1"/>
    <property type="molecule type" value="Genomic_DNA"/>
</dbReference>
<name>A0A0V1FXJ8_TRIPS</name>
<dbReference type="OrthoDB" id="10569817at2759"/>
<reference evidence="1 2" key="1">
    <citation type="submission" date="2015-01" db="EMBL/GenBank/DDBJ databases">
        <title>Evolution of Trichinella species and genotypes.</title>
        <authorList>
            <person name="Korhonen P.K."/>
            <person name="Edoardo P."/>
            <person name="Giuseppe L.R."/>
            <person name="Gasser R.B."/>
        </authorList>
    </citation>
    <scope>NUCLEOTIDE SEQUENCE [LARGE SCALE GENOMIC DNA]</scope>
    <source>
        <strain evidence="1">ISS470</strain>
    </source>
</reference>
<dbReference type="AlphaFoldDB" id="A0A0V1FXJ8"/>
<accession>A0A0V1FXJ8</accession>
<dbReference type="Proteomes" id="UP000054995">
    <property type="component" value="Unassembled WGS sequence"/>
</dbReference>
<keyword evidence="2" id="KW-1185">Reference proteome</keyword>
<comment type="caution">
    <text evidence="1">The sequence shown here is derived from an EMBL/GenBank/DDBJ whole genome shotgun (WGS) entry which is preliminary data.</text>
</comment>
<evidence type="ECO:0000313" key="2">
    <source>
        <dbReference type="Proteomes" id="UP000054995"/>
    </source>
</evidence>
<protein>
    <submittedName>
        <fullName evidence="1">Uncharacterized protein</fullName>
    </submittedName>
</protein>
<gene>
    <name evidence="1" type="ORF">T4D_6621</name>
</gene>
<proteinExistence type="predicted"/>
<evidence type="ECO:0000313" key="1">
    <source>
        <dbReference type="EMBL" id="KRY90788.1"/>
    </source>
</evidence>
<organism evidence="1 2">
    <name type="scientific">Trichinella pseudospiralis</name>
    <name type="common">Parasitic roundworm</name>
    <dbReference type="NCBI Taxonomy" id="6337"/>
    <lineage>
        <taxon>Eukaryota</taxon>
        <taxon>Metazoa</taxon>
        <taxon>Ecdysozoa</taxon>
        <taxon>Nematoda</taxon>
        <taxon>Enoplea</taxon>
        <taxon>Dorylaimia</taxon>
        <taxon>Trichinellida</taxon>
        <taxon>Trichinellidae</taxon>
        <taxon>Trichinella</taxon>
    </lineage>
</organism>